<sequence length="203" mass="21978">MKKKNYTKTTKTNPTVVAAAATVVGHGGGYCCCCGGTAAAVVVLLLPAMVATVAAVMPGTKNYGCGYFDWKDAFDERLMVSSSSTSEGSSGPYRSEQPQPSYSPGPYRSAQPQSSYSSGPHRSVQPQPSYSSGPCRSEPIECSNCKVKDLTINRLESRNRALKARLRMLEARLEMERNPEDHACQSGAILNELLDDMEDLHME</sequence>
<keyword evidence="2" id="KW-0812">Transmembrane</keyword>
<dbReference type="EMBL" id="BQNB010020148">
    <property type="protein sequence ID" value="GJT92852.1"/>
    <property type="molecule type" value="Genomic_DNA"/>
</dbReference>
<name>A0ABQ5HYC4_9ASTR</name>
<accession>A0ABQ5HYC4</accession>
<reference evidence="3" key="2">
    <citation type="submission" date="2022-01" db="EMBL/GenBank/DDBJ databases">
        <authorList>
            <person name="Yamashiro T."/>
            <person name="Shiraishi A."/>
            <person name="Satake H."/>
            <person name="Nakayama K."/>
        </authorList>
    </citation>
    <scope>NUCLEOTIDE SEQUENCE</scope>
</reference>
<reference evidence="3" key="1">
    <citation type="journal article" date="2022" name="Int. J. Mol. Sci.">
        <title>Draft Genome of Tanacetum Coccineum: Genomic Comparison of Closely Related Tanacetum-Family Plants.</title>
        <authorList>
            <person name="Yamashiro T."/>
            <person name="Shiraishi A."/>
            <person name="Nakayama K."/>
            <person name="Satake H."/>
        </authorList>
    </citation>
    <scope>NUCLEOTIDE SEQUENCE</scope>
</reference>
<evidence type="ECO:0000313" key="4">
    <source>
        <dbReference type="Proteomes" id="UP001151760"/>
    </source>
</evidence>
<comment type="caution">
    <text evidence="3">The sequence shown here is derived from an EMBL/GenBank/DDBJ whole genome shotgun (WGS) entry which is preliminary data.</text>
</comment>
<proteinExistence type="predicted"/>
<feature type="region of interest" description="Disordered" evidence="1">
    <location>
        <begin position="81"/>
        <end position="137"/>
    </location>
</feature>
<evidence type="ECO:0000256" key="1">
    <source>
        <dbReference type="SAM" id="MobiDB-lite"/>
    </source>
</evidence>
<evidence type="ECO:0000256" key="2">
    <source>
        <dbReference type="SAM" id="Phobius"/>
    </source>
</evidence>
<keyword evidence="4" id="KW-1185">Reference proteome</keyword>
<protein>
    <submittedName>
        <fullName evidence="3">Uncharacterized protein</fullName>
    </submittedName>
</protein>
<feature type="transmembrane region" description="Helical" evidence="2">
    <location>
        <begin position="37"/>
        <end position="57"/>
    </location>
</feature>
<gene>
    <name evidence="3" type="ORF">Tco_1081697</name>
</gene>
<keyword evidence="2" id="KW-1133">Transmembrane helix</keyword>
<organism evidence="3 4">
    <name type="scientific">Tanacetum coccineum</name>
    <dbReference type="NCBI Taxonomy" id="301880"/>
    <lineage>
        <taxon>Eukaryota</taxon>
        <taxon>Viridiplantae</taxon>
        <taxon>Streptophyta</taxon>
        <taxon>Embryophyta</taxon>
        <taxon>Tracheophyta</taxon>
        <taxon>Spermatophyta</taxon>
        <taxon>Magnoliopsida</taxon>
        <taxon>eudicotyledons</taxon>
        <taxon>Gunneridae</taxon>
        <taxon>Pentapetalae</taxon>
        <taxon>asterids</taxon>
        <taxon>campanulids</taxon>
        <taxon>Asterales</taxon>
        <taxon>Asteraceae</taxon>
        <taxon>Asteroideae</taxon>
        <taxon>Anthemideae</taxon>
        <taxon>Anthemidinae</taxon>
        <taxon>Tanacetum</taxon>
    </lineage>
</organism>
<dbReference type="Proteomes" id="UP001151760">
    <property type="component" value="Unassembled WGS sequence"/>
</dbReference>
<feature type="compositionally biased region" description="Polar residues" evidence="1">
    <location>
        <begin position="110"/>
        <end position="134"/>
    </location>
</feature>
<evidence type="ECO:0000313" key="3">
    <source>
        <dbReference type="EMBL" id="GJT92852.1"/>
    </source>
</evidence>
<keyword evidence="2" id="KW-0472">Membrane</keyword>
<feature type="compositionally biased region" description="Low complexity" evidence="1">
    <location>
        <begin position="81"/>
        <end position="91"/>
    </location>
</feature>